<dbReference type="EMBL" id="JAAOZC010000006">
    <property type="protein sequence ID" value="NIJ08763.1"/>
    <property type="molecule type" value="Genomic_DNA"/>
</dbReference>
<dbReference type="PRINTS" id="PR00081">
    <property type="entry name" value="GDHRDH"/>
</dbReference>
<dbReference type="SUPFAM" id="SSF51735">
    <property type="entry name" value="NAD(P)-binding Rossmann-fold domains"/>
    <property type="match status" value="1"/>
</dbReference>
<accession>A0ABX0TUQ3</accession>
<dbReference type="InterPro" id="IPR020904">
    <property type="entry name" value="Sc_DH/Rdtase_CS"/>
</dbReference>
<keyword evidence="3" id="KW-1185">Reference proteome</keyword>
<dbReference type="InterPro" id="IPR036291">
    <property type="entry name" value="NAD(P)-bd_dom_sf"/>
</dbReference>
<dbReference type="Pfam" id="PF13561">
    <property type="entry name" value="adh_short_C2"/>
    <property type="match status" value="1"/>
</dbReference>
<reference evidence="2 3" key="1">
    <citation type="submission" date="2020-03" db="EMBL/GenBank/DDBJ databases">
        <title>Genomic Encyclopedia of Type Strains, Phase III (KMG-III): the genomes of soil and plant-associated and newly described type strains.</title>
        <authorList>
            <person name="Whitman W."/>
        </authorList>
    </citation>
    <scope>NUCLEOTIDE SEQUENCE [LARGE SCALE GENOMIC DNA]</scope>
    <source>
        <strain evidence="2 3">CECT 8804</strain>
    </source>
</reference>
<dbReference type="Proteomes" id="UP000727456">
    <property type="component" value="Unassembled WGS sequence"/>
</dbReference>
<dbReference type="CDD" id="cd05233">
    <property type="entry name" value="SDR_c"/>
    <property type="match status" value="1"/>
</dbReference>
<dbReference type="PRINTS" id="PR00080">
    <property type="entry name" value="SDRFAMILY"/>
</dbReference>
<evidence type="ECO:0000313" key="2">
    <source>
        <dbReference type="EMBL" id="NIJ08763.1"/>
    </source>
</evidence>
<dbReference type="Gene3D" id="3.40.50.720">
    <property type="entry name" value="NAD(P)-binding Rossmann-like Domain"/>
    <property type="match status" value="1"/>
</dbReference>
<sequence length="229" mass="24043">MAVRFAAEGASLVLADRDDAGSVVETIEASGGVAIATRTDVSRPEDVDSMIETAMQRFGKIDILVNNAAIASTLVPRPFEEIDLSEWNRVLNVNIMGTVLPCRAVSPIMRGQGYGRILNFGSNTAVRGAPNLLQYVASKGAVQALSMSLAQELGGDGITVNVIAPGYIETDNNLANSAMVDNIRELAARRRAISRAAVPEDVVETALFLISEGAGFVSSQVIVVNGGPA</sequence>
<comment type="similarity">
    <text evidence="1">Belongs to the short-chain dehydrogenases/reductases (SDR) family.</text>
</comment>
<evidence type="ECO:0000256" key="1">
    <source>
        <dbReference type="ARBA" id="ARBA00006484"/>
    </source>
</evidence>
<protein>
    <submittedName>
        <fullName evidence="2">NAD(P)-dependent dehydrogenase (Short-subunit alcohol dehydrogenase family)</fullName>
    </submittedName>
</protein>
<comment type="caution">
    <text evidence="2">The sequence shown here is derived from an EMBL/GenBank/DDBJ whole genome shotgun (WGS) entry which is preliminary data.</text>
</comment>
<dbReference type="PANTHER" id="PTHR42760:SF40">
    <property type="entry name" value="3-OXOACYL-[ACYL-CARRIER-PROTEIN] REDUCTASE, CHLOROPLASTIC"/>
    <property type="match status" value="1"/>
</dbReference>
<proteinExistence type="inferred from homology"/>
<dbReference type="PANTHER" id="PTHR42760">
    <property type="entry name" value="SHORT-CHAIN DEHYDROGENASES/REDUCTASES FAMILY MEMBER"/>
    <property type="match status" value="1"/>
</dbReference>
<gene>
    <name evidence="2" type="ORF">FHS31_002387</name>
</gene>
<evidence type="ECO:0000313" key="3">
    <source>
        <dbReference type="Proteomes" id="UP000727456"/>
    </source>
</evidence>
<dbReference type="InterPro" id="IPR002347">
    <property type="entry name" value="SDR_fam"/>
</dbReference>
<name>A0ABX0TUQ3_9SPHN</name>
<dbReference type="PROSITE" id="PS00061">
    <property type="entry name" value="ADH_SHORT"/>
    <property type="match status" value="1"/>
</dbReference>
<organism evidence="2 3">
    <name type="scientific">Sphingomonas vulcanisoli</name>
    <dbReference type="NCBI Taxonomy" id="1658060"/>
    <lineage>
        <taxon>Bacteria</taxon>
        <taxon>Pseudomonadati</taxon>
        <taxon>Pseudomonadota</taxon>
        <taxon>Alphaproteobacteria</taxon>
        <taxon>Sphingomonadales</taxon>
        <taxon>Sphingomonadaceae</taxon>
        <taxon>Sphingomonas</taxon>
    </lineage>
</organism>